<dbReference type="STRING" id="202951.GCA_001485025_02066"/>
<evidence type="ECO:0000313" key="2">
    <source>
        <dbReference type="EMBL" id="RZG68404.1"/>
    </source>
</evidence>
<gene>
    <name evidence="2" type="ORF">EXE25_04940</name>
</gene>
<accession>A0A4V2DPX8</accession>
<name>A0A4V2DPX8_9GAMM</name>
<keyword evidence="1" id="KW-0732">Signal</keyword>
<evidence type="ECO:0000313" key="3">
    <source>
        <dbReference type="Proteomes" id="UP000293483"/>
    </source>
</evidence>
<dbReference type="AlphaFoldDB" id="A0A4V2DPX8"/>
<comment type="caution">
    <text evidence="2">The sequence shown here is derived from an EMBL/GenBank/DDBJ whole genome shotgun (WGS) entry which is preliminary data.</text>
</comment>
<reference evidence="2 3" key="1">
    <citation type="submission" date="2019-02" db="EMBL/GenBank/DDBJ databases">
        <title>The Batch Genome Submission of Acinetobacter spp. strains.</title>
        <authorList>
            <person name="Qin J."/>
            <person name="Hu Y."/>
            <person name="Ye H."/>
            <person name="Wei L."/>
            <person name="Feng Y."/>
            <person name="Zong Z."/>
        </authorList>
    </citation>
    <scope>NUCLEOTIDE SEQUENCE [LARGE SCALE GENOMIC DNA]</scope>
    <source>
        <strain evidence="2 3">WCHABo060081</strain>
    </source>
</reference>
<dbReference type="Proteomes" id="UP000293483">
    <property type="component" value="Unassembled WGS sequence"/>
</dbReference>
<proteinExistence type="predicted"/>
<protein>
    <submittedName>
        <fullName evidence="2">Uncharacterized protein</fullName>
    </submittedName>
</protein>
<sequence>MKKTYWGAAFLICAAVNAHAASKTGHWVSVYQDEYGTALADIHSAAAAALPEQAGLKKFGYKYVYTYGVPSLKIEPKGYVQAVHVVNCAAQTRAYLLSQRFKANGTAMEKAVEMPGYFEPMDLSSAEVNALYQYICKAAP</sequence>
<feature type="signal peptide" evidence="1">
    <location>
        <begin position="1"/>
        <end position="20"/>
    </location>
</feature>
<organism evidence="2 3">
    <name type="scientific">Acinetobacter bouvetii</name>
    <dbReference type="NCBI Taxonomy" id="202951"/>
    <lineage>
        <taxon>Bacteria</taxon>
        <taxon>Pseudomonadati</taxon>
        <taxon>Pseudomonadota</taxon>
        <taxon>Gammaproteobacteria</taxon>
        <taxon>Moraxellales</taxon>
        <taxon>Moraxellaceae</taxon>
        <taxon>Acinetobacter</taxon>
    </lineage>
</organism>
<dbReference type="RefSeq" id="WP_130144394.1">
    <property type="nucleotide sequence ID" value="NZ_SGSU01000004.1"/>
</dbReference>
<evidence type="ECO:0000256" key="1">
    <source>
        <dbReference type="SAM" id="SignalP"/>
    </source>
</evidence>
<feature type="chain" id="PRO_5020468202" evidence="1">
    <location>
        <begin position="21"/>
        <end position="140"/>
    </location>
</feature>
<dbReference type="EMBL" id="SGSU01000004">
    <property type="protein sequence ID" value="RZG68404.1"/>
    <property type="molecule type" value="Genomic_DNA"/>
</dbReference>